<evidence type="ECO:0000256" key="4">
    <source>
        <dbReference type="ARBA" id="ARBA00022741"/>
    </source>
</evidence>
<dbReference type="Pfam" id="PF02637">
    <property type="entry name" value="GatB_Yqey"/>
    <property type="match status" value="1"/>
</dbReference>
<accession>A0A381P4Q1</accession>
<comment type="similarity">
    <text evidence="1">Belongs to the GatB/GatE family. GatB subfamily.</text>
</comment>
<proteinExistence type="inferred from homology"/>
<dbReference type="SUPFAM" id="SSF89095">
    <property type="entry name" value="GatB/YqeY motif"/>
    <property type="match status" value="1"/>
</dbReference>
<feature type="domain" description="Asn/Gln amidotransferase" evidence="10">
    <location>
        <begin position="322"/>
        <end position="469"/>
    </location>
</feature>
<protein>
    <recommendedName>
        <fullName evidence="10">Asn/Gln amidotransferase domain-containing protein</fullName>
    </recommendedName>
</protein>
<comment type="subunit">
    <text evidence="2">Heterotrimer of A, B and C subunits.</text>
</comment>
<dbReference type="PANTHER" id="PTHR11659">
    <property type="entry name" value="GLUTAMYL-TRNA GLN AMIDOTRANSFERASE SUBUNIT B MITOCHONDRIAL AND PROKARYOTIC PET112-RELATED"/>
    <property type="match status" value="1"/>
</dbReference>
<dbReference type="InterPro" id="IPR017958">
    <property type="entry name" value="Gln-tRNA_amidoTrfase_suB_CS"/>
</dbReference>
<dbReference type="Gene3D" id="1.10.150.380">
    <property type="entry name" value="GatB domain, N-terminal subdomain"/>
    <property type="match status" value="1"/>
</dbReference>
<sequence length="472" mass="52125">VIGVEIHVRLKSEYKLFCSDRAVFGGEPNTHICPVCIGLPGALPVLNPEVVDLALRTALAFGCTIHFESVWARKSYFYPDLPKGYQITQFEHPLATKGSVTFSGSEGDTSVKIRRVHIEEDAGKLLHDRVPRASAIDLNRAGTALVEIVTEPDLRTAADVRLFLGELKQTLEYVGASNCNMEEGDLRVDANVSVRRSGSPRLGNKTEIKNVNSFSGVERALSLEIARQIATLDAGSAVGQQTLLWDDHREELRKMRSKEESHDYRYFPEPDLSPVRVTQEQVTTVLESLPELPRDRCSRFKEVYELKDYDAEVLTQSAANADYFEELVGIHIDPQVAAKWVTGPLQALMNQRRENAQTVPVRPAKIAALIGLIERGIVSESAAKSVLVILAQEGGSPSDIIEARGLMQERDIGQLTSWVTEVLAKHSEEVARYRGGESKILGYLVGQVMQSSGGTADPRLARDLLIEQLSNE</sequence>
<name>A0A381P4Q1_9ZZZZ</name>
<dbReference type="NCBIfam" id="NF004014">
    <property type="entry name" value="PRK05477.1-4"/>
    <property type="match status" value="1"/>
</dbReference>
<dbReference type="GO" id="GO:0050567">
    <property type="term" value="F:glutaminyl-tRNA synthase (glutamine-hydrolyzing) activity"/>
    <property type="evidence" value="ECO:0007669"/>
    <property type="project" value="TreeGrafter"/>
</dbReference>
<evidence type="ECO:0000256" key="1">
    <source>
        <dbReference type="ARBA" id="ARBA00005306"/>
    </source>
</evidence>
<dbReference type="InterPro" id="IPR006075">
    <property type="entry name" value="Asn/Gln-tRNA_Trfase_suB/E_cat"/>
</dbReference>
<evidence type="ECO:0000256" key="8">
    <source>
        <dbReference type="ARBA" id="ARBA00047380"/>
    </source>
</evidence>
<dbReference type="AlphaFoldDB" id="A0A381P4Q1"/>
<dbReference type="InterPro" id="IPR014746">
    <property type="entry name" value="Gln_synth/guanido_kin_cat_dom"/>
</dbReference>
<dbReference type="SUPFAM" id="SSF55931">
    <property type="entry name" value="Glutamine synthetase/guanido kinase"/>
    <property type="match status" value="1"/>
</dbReference>
<evidence type="ECO:0000256" key="7">
    <source>
        <dbReference type="ARBA" id="ARBA00024799"/>
    </source>
</evidence>
<keyword evidence="3" id="KW-0436">Ligase</keyword>
<reference evidence="11" key="1">
    <citation type="submission" date="2018-05" db="EMBL/GenBank/DDBJ databases">
        <authorList>
            <person name="Lanie J.A."/>
            <person name="Ng W.-L."/>
            <person name="Kazmierczak K.M."/>
            <person name="Andrzejewski T.M."/>
            <person name="Davidsen T.M."/>
            <person name="Wayne K.J."/>
            <person name="Tettelin H."/>
            <person name="Glass J.I."/>
            <person name="Rusch D."/>
            <person name="Podicherti R."/>
            <person name="Tsui H.-C.T."/>
            <person name="Winkler M.E."/>
        </authorList>
    </citation>
    <scope>NUCLEOTIDE SEQUENCE</scope>
</reference>
<dbReference type="SMART" id="SM00845">
    <property type="entry name" value="GatB_Yqey"/>
    <property type="match status" value="1"/>
</dbReference>
<keyword evidence="4" id="KW-0547">Nucleotide-binding</keyword>
<organism evidence="11">
    <name type="scientific">marine metagenome</name>
    <dbReference type="NCBI Taxonomy" id="408172"/>
    <lineage>
        <taxon>unclassified sequences</taxon>
        <taxon>metagenomes</taxon>
        <taxon>ecological metagenomes</taxon>
    </lineage>
</organism>
<evidence type="ECO:0000256" key="2">
    <source>
        <dbReference type="ARBA" id="ARBA00011123"/>
    </source>
</evidence>
<comment type="catalytic activity">
    <reaction evidence="8">
        <text>L-aspartyl-tRNA(Asn) + L-glutamine + ATP + H2O = L-asparaginyl-tRNA(Asn) + L-glutamate + ADP + phosphate + 2 H(+)</text>
        <dbReference type="Rhea" id="RHEA:14513"/>
        <dbReference type="Rhea" id="RHEA-COMP:9674"/>
        <dbReference type="Rhea" id="RHEA-COMP:9677"/>
        <dbReference type="ChEBI" id="CHEBI:15377"/>
        <dbReference type="ChEBI" id="CHEBI:15378"/>
        <dbReference type="ChEBI" id="CHEBI:29985"/>
        <dbReference type="ChEBI" id="CHEBI:30616"/>
        <dbReference type="ChEBI" id="CHEBI:43474"/>
        <dbReference type="ChEBI" id="CHEBI:58359"/>
        <dbReference type="ChEBI" id="CHEBI:78515"/>
        <dbReference type="ChEBI" id="CHEBI:78516"/>
        <dbReference type="ChEBI" id="CHEBI:456216"/>
    </reaction>
</comment>
<dbReference type="GO" id="GO:0006412">
    <property type="term" value="P:translation"/>
    <property type="evidence" value="ECO:0007669"/>
    <property type="project" value="UniProtKB-KW"/>
</dbReference>
<comment type="catalytic activity">
    <reaction evidence="9">
        <text>L-glutamyl-tRNA(Gln) + L-glutamine + ATP + H2O = L-glutaminyl-tRNA(Gln) + L-glutamate + ADP + phosphate + H(+)</text>
        <dbReference type="Rhea" id="RHEA:17521"/>
        <dbReference type="Rhea" id="RHEA-COMP:9681"/>
        <dbReference type="Rhea" id="RHEA-COMP:9684"/>
        <dbReference type="ChEBI" id="CHEBI:15377"/>
        <dbReference type="ChEBI" id="CHEBI:15378"/>
        <dbReference type="ChEBI" id="CHEBI:29985"/>
        <dbReference type="ChEBI" id="CHEBI:30616"/>
        <dbReference type="ChEBI" id="CHEBI:43474"/>
        <dbReference type="ChEBI" id="CHEBI:58359"/>
        <dbReference type="ChEBI" id="CHEBI:78520"/>
        <dbReference type="ChEBI" id="CHEBI:78521"/>
        <dbReference type="ChEBI" id="CHEBI:456216"/>
    </reaction>
</comment>
<evidence type="ECO:0000313" key="11">
    <source>
        <dbReference type="EMBL" id="SUZ61544.1"/>
    </source>
</evidence>
<keyword evidence="5" id="KW-0067">ATP-binding</keyword>
<gene>
    <name evidence="11" type="ORF">METZ01_LOCUS14398</name>
</gene>
<feature type="non-terminal residue" evidence="11">
    <location>
        <position position="1"/>
    </location>
</feature>
<dbReference type="PROSITE" id="PS01234">
    <property type="entry name" value="GATB"/>
    <property type="match status" value="1"/>
</dbReference>
<dbReference type="InterPro" id="IPR017959">
    <property type="entry name" value="Asn/Gln-tRNA_amidoTrfase_suB/E"/>
</dbReference>
<dbReference type="HAMAP" id="MF_00121">
    <property type="entry name" value="GatB"/>
    <property type="match status" value="1"/>
</dbReference>
<dbReference type="GO" id="GO:0070681">
    <property type="term" value="P:glutaminyl-tRNAGln biosynthesis via transamidation"/>
    <property type="evidence" value="ECO:0007669"/>
    <property type="project" value="TreeGrafter"/>
</dbReference>
<dbReference type="NCBIfam" id="TIGR00133">
    <property type="entry name" value="gatB"/>
    <property type="match status" value="1"/>
</dbReference>
<evidence type="ECO:0000256" key="6">
    <source>
        <dbReference type="ARBA" id="ARBA00022917"/>
    </source>
</evidence>
<comment type="function">
    <text evidence="7">Allows the formation of correctly charged Asn-tRNA(Asn) or Gln-tRNA(Gln) through the transamidation of misacylated Asp-tRNA(Asn) or Glu-tRNA(Gln) in organisms which lack either or both of asparaginyl-tRNA or glutaminyl-tRNA synthetases. The reaction takes place in the presence of glutamine and ATP through an activated phospho-Asp-tRNA(Asn) or phospho-Glu-tRNA(Gln).</text>
</comment>
<dbReference type="EMBL" id="UINC01000810">
    <property type="protein sequence ID" value="SUZ61544.1"/>
    <property type="molecule type" value="Genomic_DNA"/>
</dbReference>
<dbReference type="Pfam" id="PF02934">
    <property type="entry name" value="GatB_N"/>
    <property type="match status" value="1"/>
</dbReference>
<dbReference type="InterPro" id="IPR004413">
    <property type="entry name" value="GatB"/>
</dbReference>
<dbReference type="PANTHER" id="PTHR11659:SF0">
    <property type="entry name" value="GLUTAMYL-TRNA(GLN) AMIDOTRANSFERASE SUBUNIT B, MITOCHONDRIAL"/>
    <property type="match status" value="1"/>
</dbReference>
<evidence type="ECO:0000256" key="5">
    <source>
        <dbReference type="ARBA" id="ARBA00022840"/>
    </source>
</evidence>
<dbReference type="FunFam" id="1.10.10.410:FF:000001">
    <property type="entry name" value="Aspartyl/glutamyl-tRNA(Asn/Gln) amidotransferase subunit B"/>
    <property type="match status" value="1"/>
</dbReference>
<evidence type="ECO:0000259" key="10">
    <source>
        <dbReference type="SMART" id="SM00845"/>
    </source>
</evidence>
<dbReference type="Gene3D" id="1.10.10.410">
    <property type="match status" value="1"/>
</dbReference>
<evidence type="ECO:0000256" key="3">
    <source>
        <dbReference type="ARBA" id="ARBA00022598"/>
    </source>
</evidence>
<dbReference type="InterPro" id="IPR018027">
    <property type="entry name" value="Asn/Gln_amidotransferase"/>
</dbReference>
<evidence type="ECO:0000256" key="9">
    <source>
        <dbReference type="ARBA" id="ARBA00047913"/>
    </source>
</evidence>
<keyword evidence="6" id="KW-0648">Protein biosynthesis</keyword>
<dbReference type="InterPro" id="IPR003789">
    <property type="entry name" value="Asn/Gln_tRNA_amidoTrase-B-like"/>
</dbReference>
<dbReference type="NCBIfam" id="NF004012">
    <property type="entry name" value="PRK05477.1-2"/>
    <property type="match status" value="1"/>
</dbReference>
<dbReference type="InterPro" id="IPR042114">
    <property type="entry name" value="GatB_C_1"/>
</dbReference>
<dbReference type="GO" id="GO:0005524">
    <property type="term" value="F:ATP binding"/>
    <property type="evidence" value="ECO:0007669"/>
    <property type="project" value="UniProtKB-KW"/>
</dbReference>
<dbReference type="InterPro" id="IPR023168">
    <property type="entry name" value="GatB_Yqey_C_2"/>
</dbReference>